<reference evidence="1 2" key="1">
    <citation type="submission" date="2021-06" db="EMBL/GenBank/DDBJ databases">
        <authorList>
            <person name="Palmer J.M."/>
        </authorList>
    </citation>
    <scope>NUCLEOTIDE SEQUENCE [LARGE SCALE GENOMIC DNA]</scope>
    <source>
        <strain evidence="1 2">AS_MEX2019</strain>
        <tissue evidence="1">Muscle</tissue>
    </source>
</reference>
<accession>A0ABV0Y3A3</accession>
<keyword evidence="2" id="KW-1185">Reference proteome</keyword>
<evidence type="ECO:0008006" key="3">
    <source>
        <dbReference type="Google" id="ProtNLM"/>
    </source>
</evidence>
<protein>
    <recommendedName>
        <fullName evidence="3">Secreted protein</fullName>
    </recommendedName>
</protein>
<organism evidence="1 2">
    <name type="scientific">Ameca splendens</name>
    <dbReference type="NCBI Taxonomy" id="208324"/>
    <lineage>
        <taxon>Eukaryota</taxon>
        <taxon>Metazoa</taxon>
        <taxon>Chordata</taxon>
        <taxon>Craniata</taxon>
        <taxon>Vertebrata</taxon>
        <taxon>Euteleostomi</taxon>
        <taxon>Actinopterygii</taxon>
        <taxon>Neopterygii</taxon>
        <taxon>Teleostei</taxon>
        <taxon>Neoteleostei</taxon>
        <taxon>Acanthomorphata</taxon>
        <taxon>Ovalentaria</taxon>
        <taxon>Atherinomorphae</taxon>
        <taxon>Cyprinodontiformes</taxon>
        <taxon>Goodeidae</taxon>
        <taxon>Ameca</taxon>
    </lineage>
</organism>
<gene>
    <name evidence="1" type="ORF">AMECASPLE_020020</name>
</gene>
<dbReference type="Proteomes" id="UP001469553">
    <property type="component" value="Unassembled WGS sequence"/>
</dbReference>
<sequence>MWKFIKLRYLATLLSFRITQREMNAHAVDDACLLPKTGGNARRFSTILSSYYVSRHPNEAPKIITDCGKLHTGPLAAWIVCLFTLPPDSGISKSSTKYTFI</sequence>
<comment type="caution">
    <text evidence="1">The sequence shown here is derived from an EMBL/GenBank/DDBJ whole genome shotgun (WGS) entry which is preliminary data.</text>
</comment>
<evidence type="ECO:0000313" key="2">
    <source>
        <dbReference type="Proteomes" id="UP001469553"/>
    </source>
</evidence>
<name>A0ABV0Y3A3_9TELE</name>
<evidence type="ECO:0000313" key="1">
    <source>
        <dbReference type="EMBL" id="MEQ2288165.1"/>
    </source>
</evidence>
<dbReference type="EMBL" id="JAHRIP010020455">
    <property type="protein sequence ID" value="MEQ2288165.1"/>
    <property type="molecule type" value="Genomic_DNA"/>
</dbReference>
<proteinExistence type="predicted"/>